<organism evidence="2 3">
    <name type="scientific">Roseospira marina</name>
    <dbReference type="NCBI Taxonomy" id="140057"/>
    <lineage>
        <taxon>Bacteria</taxon>
        <taxon>Pseudomonadati</taxon>
        <taxon>Pseudomonadota</taxon>
        <taxon>Alphaproteobacteria</taxon>
        <taxon>Rhodospirillales</taxon>
        <taxon>Rhodospirillaceae</taxon>
        <taxon>Roseospira</taxon>
    </lineage>
</organism>
<evidence type="ECO:0000313" key="2">
    <source>
        <dbReference type="EMBL" id="KAA5605503.1"/>
    </source>
</evidence>
<dbReference type="RefSeq" id="WP_150062554.1">
    <property type="nucleotide sequence ID" value="NZ_JACHII010000017.1"/>
</dbReference>
<dbReference type="OrthoDB" id="5525824at2"/>
<feature type="domain" description="Lipid/polyisoprenoid-binding YceI-like" evidence="1">
    <location>
        <begin position="48"/>
        <end position="217"/>
    </location>
</feature>
<dbReference type="Pfam" id="PF04264">
    <property type="entry name" value="YceI"/>
    <property type="match status" value="1"/>
</dbReference>
<dbReference type="SMART" id="SM00867">
    <property type="entry name" value="YceI"/>
    <property type="match status" value="1"/>
</dbReference>
<dbReference type="InterPro" id="IPR027016">
    <property type="entry name" value="UCP029811"/>
</dbReference>
<dbReference type="PANTHER" id="PTHR34406:SF1">
    <property type="entry name" value="PROTEIN YCEI"/>
    <property type="match status" value="1"/>
</dbReference>
<evidence type="ECO:0000313" key="3">
    <source>
        <dbReference type="Proteomes" id="UP000324065"/>
    </source>
</evidence>
<name>A0A5M6IB87_9PROT</name>
<accession>A0A5M6IB87</accession>
<dbReference type="PANTHER" id="PTHR34406">
    <property type="entry name" value="PROTEIN YCEI"/>
    <property type="match status" value="1"/>
</dbReference>
<gene>
    <name evidence="2" type="ORF">F1188_11465</name>
</gene>
<reference evidence="2 3" key="1">
    <citation type="submission" date="2019-09" db="EMBL/GenBank/DDBJ databases">
        <title>Genome sequence of Roseospira marina, one of the more divergent members of the non-sulfur purple photosynthetic bacterial family, the Rhodospirillaceae.</title>
        <authorList>
            <person name="Meyer T."/>
            <person name="Kyndt J."/>
        </authorList>
    </citation>
    <scope>NUCLEOTIDE SEQUENCE [LARGE SCALE GENOMIC DNA]</scope>
    <source>
        <strain evidence="2 3">DSM 15113</strain>
    </source>
</reference>
<dbReference type="Proteomes" id="UP000324065">
    <property type="component" value="Unassembled WGS sequence"/>
</dbReference>
<dbReference type="SUPFAM" id="SSF101874">
    <property type="entry name" value="YceI-like"/>
    <property type="match status" value="1"/>
</dbReference>
<dbReference type="InterPro" id="IPR007372">
    <property type="entry name" value="Lipid/polyisoprenoid-bd_YceI"/>
</dbReference>
<dbReference type="PIRSF" id="PIRSF029811">
    <property type="entry name" value="UCP029811"/>
    <property type="match status" value="1"/>
</dbReference>
<dbReference type="AlphaFoldDB" id="A0A5M6IB87"/>
<dbReference type="InterPro" id="IPR036761">
    <property type="entry name" value="TTHA0802/YceI-like_sf"/>
</dbReference>
<comment type="caution">
    <text evidence="2">The sequence shown here is derived from an EMBL/GenBank/DDBJ whole genome shotgun (WGS) entry which is preliminary data.</text>
</comment>
<protein>
    <submittedName>
        <fullName evidence="2">YceI family protein</fullName>
    </submittedName>
</protein>
<proteinExistence type="predicted"/>
<dbReference type="Gene3D" id="2.40.128.110">
    <property type="entry name" value="Lipid/polyisoprenoid-binding, YceI-like"/>
    <property type="match status" value="1"/>
</dbReference>
<dbReference type="EMBL" id="VWPJ01000009">
    <property type="protein sequence ID" value="KAA5605503.1"/>
    <property type="molecule type" value="Genomic_DNA"/>
</dbReference>
<sequence>MTLRTRDRARGTARAVPDSRPRRLMMALALGLGLITLLAAAQAARAASWTLDGSPSFVSFASIKAKDIGEVHSFGALSGSVAEDGTATVTIDLASVNTGIDIRDERLRTELFHIDQFPAATITAPVPLDGLSDLAVGESAERDVTATLDLAGESHDLAVPLLVTRLSETRMMVQPLQLLIVQADDYALGDGIGTLREIAGLSEISHAVPVTFLLVFEHTP</sequence>
<keyword evidence="3" id="KW-1185">Reference proteome</keyword>
<evidence type="ECO:0000259" key="1">
    <source>
        <dbReference type="SMART" id="SM00867"/>
    </source>
</evidence>